<evidence type="ECO:0000256" key="1">
    <source>
        <dbReference type="SAM" id="SignalP"/>
    </source>
</evidence>
<proteinExistence type="predicted"/>
<keyword evidence="1" id="KW-0732">Signal</keyword>
<accession>A0A1M6R5Q7</accession>
<protein>
    <recommendedName>
        <fullName evidence="4">DUF4843 domain-containing protein</fullName>
    </recommendedName>
</protein>
<dbReference type="RefSeq" id="WP_139280988.1">
    <property type="nucleotide sequence ID" value="NZ_FRAA01000004.1"/>
</dbReference>
<sequence>MKKYIYILIMSCTFGALVSCVETTAPEDEYGKGYNLAGFVNGSQAVSAVADGSEYAVEVPMQVKGPAMNKTKGTVIVNIEVDESSTAIEGTHFSLSTKSIELTEGQDFLSLLPLAVMTQGVVPPATFSLVLKVSNVDGENVIANGSTINLNLVYQCPADLSGTYLVTNDSCNPSFTATISKNADGSWALSSADGGWLHQCTSNSTLLNPGNIVELCGEILPTSDLDYGGLGIGTILGGSFNEVTGVLTMEHEETYFDGGPRNWTSTYTRQ</sequence>
<dbReference type="EMBL" id="FRAA01000004">
    <property type="protein sequence ID" value="SHK27782.1"/>
    <property type="molecule type" value="Genomic_DNA"/>
</dbReference>
<name>A0A1M6R5Q7_REIAG</name>
<feature type="signal peptide" evidence="1">
    <location>
        <begin position="1"/>
        <end position="18"/>
    </location>
</feature>
<dbReference type="Proteomes" id="UP000184474">
    <property type="component" value="Unassembled WGS sequence"/>
</dbReference>
<gene>
    <name evidence="2" type="ORF">SAMN04488028_10448</name>
</gene>
<organism evidence="2 3">
    <name type="scientific">Reichenbachiella agariperforans</name>
    <dbReference type="NCBI Taxonomy" id="156994"/>
    <lineage>
        <taxon>Bacteria</taxon>
        <taxon>Pseudomonadati</taxon>
        <taxon>Bacteroidota</taxon>
        <taxon>Cytophagia</taxon>
        <taxon>Cytophagales</taxon>
        <taxon>Reichenbachiellaceae</taxon>
        <taxon>Reichenbachiella</taxon>
    </lineage>
</organism>
<reference evidence="3" key="1">
    <citation type="submission" date="2016-11" db="EMBL/GenBank/DDBJ databases">
        <authorList>
            <person name="Varghese N."/>
            <person name="Submissions S."/>
        </authorList>
    </citation>
    <scope>NUCLEOTIDE SEQUENCE [LARGE SCALE GENOMIC DNA]</scope>
    <source>
        <strain evidence="3">DSM 26134</strain>
    </source>
</reference>
<evidence type="ECO:0000313" key="3">
    <source>
        <dbReference type="Proteomes" id="UP000184474"/>
    </source>
</evidence>
<evidence type="ECO:0000313" key="2">
    <source>
        <dbReference type="EMBL" id="SHK27782.1"/>
    </source>
</evidence>
<keyword evidence="3" id="KW-1185">Reference proteome</keyword>
<feature type="chain" id="PRO_5012138615" description="DUF4843 domain-containing protein" evidence="1">
    <location>
        <begin position="19"/>
        <end position="270"/>
    </location>
</feature>
<evidence type="ECO:0008006" key="4">
    <source>
        <dbReference type="Google" id="ProtNLM"/>
    </source>
</evidence>
<dbReference type="PROSITE" id="PS51257">
    <property type="entry name" value="PROKAR_LIPOPROTEIN"/>
    <property type="match status" value="1"/>
</dbReference>
<dbReference type="STRING" id="156994.SAMN04488028_10448"/>
<dbReference type="AlphaFoldDB" id="A0A1M6R5Q7"/>